<dbReference type="HOGENOM" id="CLU_052630_0_0_10"/>
<dbReference type="RefSeq" id="WP_015693488.1">
    <property type="nucleotide sequence ID" value="NC_016940.1"/>
</dbReference>
<feature type="transmembrane region" description="Helical" evidence="1">
    <location>
        <begin position="96"/>
        <end position="114"/>
    </location>
</feature>
<organism evidence="2 3">
    <name type="scientific">Saprospira grandis (strain Lewin)</name>
    <dbReference type="NCBI Taxonomy" id="984262"/>
    <lineage>
        <taxon>Bacteria</taxon>
        <taxon>Pseudomonadati</taxon>
        <taxon>Bacteroidota</taxon>
        <taxon>Saprospiria</taxon>
        <taxon>Saprospirales</taxon>
        <taxon>Saprospiraceae</taxon>
        <taxon>Saprospira</taxon>
    </lineage>
</organism>
<sequence>MRFFLKNYFPFLLGLLALLLRVFWGFFPAHCETYYARGLFLWIRQGLDALFSPLPFAAFYLFWASFFLWASYRIWAMFQARPFGSWRAFLGLQLRATANFIGLIVSLFLGLWGYNYARIPLEEQLKLAVRPLSQEEMRAEGSRILEAVAQARAEIGPLDSFALDSAILPKDLVPHLRTCLEAELAKLGYPHQANFRLRALQPKGLGYGFNASGFYWPFTGEAHIESALHPLQQPFTIAHELAHGYGFGDEASCNFLAYLACRASPNAFIRYTGQLAYWRYIFSELKYSDYGYYRYLRAQIDRGVHQDLAAIYAQMGPYFEFVPGLHGIAYETYLQMQGVEEGLASYDRMILLVYAWEKQN</sequence>
<dbReference type="STRING" id="984262.SGRA_3163"/>
<keyword evidence="3" id="KW-1185">Reference proteome</keyword>
<evidence type="ECO:0000313" key="3">
    <source>
        <dbReference type="Proteomes" id="UP000007519"/>
    </source>
</evidence>
<keyword evidence="1" id="KW-0812">Transmembrane</keyword>
<dbReference type="OrthoDB" id="1048788at2"/>
<gene>
    <name evidence="2" type="ordered locus">SGRA_3163</name>
</gene>
<protein>
    <recommendedName>
        <fullName evidence="4">DUF3810 domain-containing protein</fullName>
    </recommendedName>
</protein>
<dbReference type="AlphaFoldDB" id="H6L0T5"/>
<dbReference type="InterPro" id="IPR024294">
    <property type="entry name" value="DUF3810"/>
</dbReference>
<proteinExistence type="predicted"/>
<dbReference type="eggNOG" id="ENOG502Z7T3">
    <property type="taxonomic scope" value="Bacteria"/>
</dbReference>
<accession>H6L0T5</accession>
<keyword evidence="1" id="KW-0472">Membrane</keyword>
<dbReference type="KEGG" id="sgn:SGRA_3163"/>
<name>H6L0T5_SAPGL</name>
<evidence type="ECO:0000313" key="2">
    <source>
        <dbReference type="EMBL" id="AFC25891.1"/>
    </source>
</evidence>
<dbReference type="Proteomes" id="UP000007519">
    <property type="component" value="Chromosome"/>
</dbReference>
<reference evidence="2 3" key="1">
    <citation type="journal article" date="2012" name="Stand. Genomic Sci.">
        <title>Complete genome sequencing and analysis of Saprospira grandis str. Lewin, a predatory marine bacterium.</title>
        <authorList>
            <person name="Saw J.H."/>
            <person name="Yuryev A."/>
            <person name="Kanbe M."/>
            <person name="Hou S."/>
            <person name="Young A.G."/>
            <person name="Aizawa S."/>
            <person name="Alam M."/>
        </authorList>
    </citation>
    <scope>NUCLEOTIDE SEQUENCE [LARGE SCALE GENOMIC DNA]</scope>
    <source>
        <strain evidence="2 3">Lewin</strain>
    </source>
</reference>
<feature type="transmembrane region" description="Helical" evidence="1">
    <location>
        <begin position="55"/>
        <end position="75"/>
    </location>
</feature>
<evidence type="ECO:0008006" key="4">
    <source>
        <dbReference type="Google" id="ProtNLM"/>
    </source>
</evidence>
<dbReference type="EMBL" id="CP002831">
    <property type="protein sequence ID" value="AFC25891.1"/>
    <property type="molecule type" value="Genomic_DNA"/>
</dbReference>
<keyword evidence="1" id="KW-1133">Transmembrane helix</keyword>
<evidence type="ECO:0000256" key="1">
    <source>
        <dbReference type="SAM" id="Phobius"/>
    </source>
</evidence>
<dbReference type="Pfam" id="PF12725">
    <property type="entry name" value="DUF3810"/>
    <property type="match status" value="1"/>
</dbReference>